<dbReference type="Pfam" id="PF02685">
    <property type="entry name" value="Glucokinase"/>
    <property type="match status" value="1"/>
</dbReference>
<dbReference type="GO" id="GO:0006096">
    <property type="term" value="P:glycolytic process"/>
    <property type="evidence" value="ECO:0007669"/>
    <property type="project" value="InterPro"/>
</dbReference>
<dbReference type="PANTHER" id="PTHR47690">
    <property type="entry name" value="GLUCOKINASE"/>
    <property type="match status" value="1"/>
</dbReference>
<name>A0A1J5RAV8_9ZZZZ</name>
<dbReference type="GO" id="GO:0005536">
    <property type="term" value="F:D-glucose binding"/>
    <property type="evidence" value="ECO:0007669"/>
    <property type="project" value="InterPro"/>
</dbReference>
<dbReference type="NCBIfam" id="TIGR00749">
    <property type="entry name" value="glk"/>
    <property type="match status" value="1"/>
</dbReference>
<dbReference type="GO" id="GO:0005524">
    <property type="term" value="F:ATP binding"/>
    <property type="evidence" value="ECO:0007669"/>
    <property type="project" value="InterPro"/>
</dbReference>
<dbReference type="CDD" id="cd24008">
    <property type="entry name" value="ASKHA_NBD_GLK"/>
    <property type="match status" value="1"/>
</dbReference>
<dbReference type="EMBL" id="MLJW01000337">
    <property type="protein sequence ID" value="OIQ89252.1"/>
    <property type="molecule type" value="Genomic_DNA"/>
</dbReference>
<dbReference type="Gene3D" id="3.40.367.20">
    <property type="match status" value="1"/>
</dbReference>
<dbReference type="SUPFAM" id="SSF53067">
    <property type="entry name" value="Actin-like ATPase domain"/>
    <property type="match status" value="1"/>
</dbReference>
<reference evidence="3" key="1">
    <citation type="submission" date="2016-10" db="EMBL/GenBank/DDBJ databases">
        <title>Sequence of Gallionella enrichment culture.</title>
        <authorList>
            <person name="Poehlein A."/>
            <person name="Muehling M."/>
            <person name="Daniel R."/>
        </authorList>
    </citation>
    <scope>NUCLEOTIDE SEQUENCE</scope>
</reference>
<keyword evidence="1 3" id="KW-0808">Transferase</keyword>
<dbReference type="InterPro" id="IPR043129">
    <property type="entry name" value="ATPase_NBD"/>
</dbReference>
<dbReference type="AlphaFoldDB" id="A0A1J5RAV8"/>
<evidence type="ECO:0000256" key="2">
    <source>
        <dbReference type="ARBA" id="ARBA00022777"/>
    </source>
</evidence>
<proteinExistence type="inferred from homology"/>
<keyword evidence="2 3" id="KW-0418">Kinase</keyword>
<dbReference type="Gene3D" id="3.30.420.40">
    <property type="match status" value="1"/>
</dbReference>
<dbReference type="EC" id="2.7.1.2" evidence="3"/>
<evidence type="ECO:0000313" key="3">
    <source>
        <dbReference type="EMBL" id="OIQ89252.1"/>
    </source>
</evidence>
<sequence>MTAPGLIADIGGTNARFALVPPGASQGQQPLTLPCADFPGPAEAALAYLRKVAPPAPPARAAFAVACPVLADSVAMTNHAWRFSIEEVRQTLSLERLEVVNDFIAVALAVPHLQAADQATICPGRSAPGAPIAVAGPGTGLGVSLLVPRQGRWQAIATEGGHVTMAAQTAREDAILAWLRQHFDHVSAERLLSGPGLANIHAALRGLAGLPPQPLAPADITGQALAGEPLARESLDLFFAFLGTFCGNLALTLGARGGLALAGGILPRLLPALKASAFAERFRDKGRFRDWLAPLPVDLVTHPYPAFVGLAGLVNGEI</sequence>
<gene>
    <name evidence="3" type="primary">glk_5</name>
    <name evidence="3" type="ORF">GALL_288610</name>
</gene>
<dbReference type="HAMAP" id="MF_00524">
    <property type="entry name" value="Glucokinase"/>
    <property type="match status" value="1"/>
</dbReference>
<organism evidence="3">
    <name type="scientific">mine drainage metagenome</name>
    <dbReference type="NCBI Taxonomy" id="410659"/>
    <lineage>
        <taxon>unclassified sequences</taxon>
        <taxon>metagenomes</taxon>
        <taxon>ecological metagenomes</taxon>
    </lineage>
</organism>
<protein>
    <submittedName>
        <fullName evidence="3">Glucokinase</fullName>
        <ecNumber evidence="3">2.7.1.2</ecNumber>
    </submittedName>
</protein>
<dbReference type="InterPro" id="IPR050201">
    <property type="entry name" value="Bacterial_glucokinase"/>
</dbReference>
<dbReference type="InterPro" id="IPR003836">
    <property type="entry name" value="Glucokinase"/>
</dbReference>
<comment type="caution">
    <text evidence="3">The sequence shown here is derived from an EMBL/GenBank/DDBJ whole genome shotgun (WGS) entry which is preliminary data.</text>
</comment>
<dbReference type="GO" id="GO:0004340">
    <property type="term" value="F:glucokinase activity"/>
    <property type="evidence" value="ECO:0007669"/>
    <property type="project" value="UniProtKB-EC"/>
</dbReference>
<dbReference type="GO" id="GO:0005829">
    <property type="term" value="C:cytosol"/>
    <property type="evidence" value="ECO:0007669"/>
    <property type="project" value="TreeGrafter"/>
</dbReference>
<evidence type="ECO:0000256" key="1">
    <source>
        <dbReference type="ARBA" id="ARBA00022679"/>
    </source>
</evidence>
<accession>A0A1J5RAV8</accession>
<dbReference type="PANTHER" id="PTHR47690:SF1">
    <property type="entry name" value="GLUCOKINASE"/>
    <property type="match status" value="1"/>
</dbReference>